<dbReference type="PANTHER" id="PTHR42781:SF4">
    <property type="entry name" value="SPERMIDINE_PUTRESCINE IMPORT ATP-BINDING PROTEIN POTA"/>
    <property type="match status" value="1"/>
</dbReference>
<reference evidence="6 7" key="1">
    <citation type="submission" date="2020-08" db="EMBL/GenBank/DDBJ databases">
        <title>Genomic Encyclopedia of Type Strains, Phase IV (KMG-IV): sequencing the most valuable type-strain genomes for metagenomic binning, comparative biology and taxonomic classification.</title>
        <authorList>
            <person name="Goeker M."/>
        </authorList>
    </citation>
    <scope>NUCLEOTIDE SEQUENCE [LARGE SCALE GENOMIC DNA]</scope>
    <source>
        <strain evidence="6 7">DSM 26385</strain>
    </source>
</reference>
<feature type="domain" description="ABC transporter" evidence="5">
    <location>
        <begin position="7"/>
        <end position="239"/>
    </location>
</feature>
<gene>
    <name evidence="6" type="ORF">GGQ66_001779</name>
</gene>
<evidence type="ECO:0000259" key="5">
    <source>
        <dbReference type="PROSITE" id="PS50893"/>
    </source>
</evidence>
<dbReference type="RefSeq" id="WP_183791545.1">
    <property type="nucleotide sequence ID" value="NZ_JACIDU010000006.1"/>
</dbReference>
<dbReference type="Pfam" id="PF08402">
    <property type="entry name" value="TOBE_2"/>
    <property type="match status" value="1"/>
</dbReference>
<dbReference type="InterPro" id="IPR003593">
    <property type="entry name" value="AAA+_ATPase"/>
</dbReference>
<dbReference type="PROSITE" id="PS50893">
    <property type="entry name" value="ABC_TRANSPORTER_2"/>
    <property type="match status" value="1"/>
</dbReference>
<evidence type="ECO:0000256" key="3">
    <source>
        <dbReference type="ARBA" id="ARBA00022741"/>
    </source>
</evidence>
<accession>A0A7W6P0W6</accession>
<name>A0A7W6P0W6_9HYPH</name>
<dbReference type="Gene3D" id="2.40.50.100">
    <property type="match status" value="1"/>
</dbReference>
<dbReference type="GO" id="GO:0005524">
    <property type="term" value="F:ATP binding"/>
    <property type="evidence" value="ECO:0007669"/>
    <property type="project" value="UniProtKB-KW"/>
</dbReference>
<sequence length="371" mass="39988">MALQPIVTLENVAKAYGTFTALHNINLEIGAGEFVTLLGPSGCGKTTTLRLIGGFETADSGRITLAGADVTQQPPYRRDINTVFQDYALFPHMTVAENVAYGLTVRANRKPPEERARRVREALSLVGLADKADRMPQQLSGGQRQRIAMARALAREPKVLLLDEPLSALDVKLREAMQVELKHLHQKLGITFLMVTHDQQEALVLSNRIAVMKGGHIAQIGSPSELYDRPATPYVADFIGAANLVPATFLGSEGGFARIRLPDGAMLSGVAVGSGEKLREGQAALIAIRPERLRIGESRHGLPLTATVVDQLFHGGRFQLELRFDQVETPVFIDVHRSSVADDGAVPQPGSRVPLSVAAPDVMVYAAEAAA</sequence>
<dbReference type="GO" id="GO:0015847">
    <property type="term" value="P:putrescine transport"/>
    <property type="evidence" value="ECO:0007669"/>
    <property type="project" value="UniProtKB-ARBA"/>
</dbReference>
<keyword evidence="3" id="KW-0547">Nucleotide-binding</keyword>
<proteinExistence type="inferred from homology"/>
<dbReference type="InterPro" id="IPR017871">
    <property type="entry name" value="ABC_transporter-like_CS"/>
</dbReference>
<dbReference type="PANTHER" id="PTHR42781">
    <property type="entry name" value="SPERMIDINE/PUTRESCINE IMPORT ATP-BINDING PROTEIN POTA"/>
    <property type="match status" value="1"/>
</dbReference>
<dbReference type="InterPro" id="IPR027417">
    <property type="entry name" value="P-loop_NTPase"/>
</dbReference>
<evidence type="ECO:0000313" key="6">
    <source>
        <dbReference type="EMBL" id="MBB4103222.1"/>
    </source>
</evidence>
<dbReference type="AlphaFoldDB" id="A0A7W6P0W6"/>
<keyword evidence="4" id="KW-0067">ATP-binding</keyword>
<dbReference type="SUPFAM" id="SSF50331">
    <property type="entry name" value="MOP-like"/>
    <property type="match status" value="1"/>
</dbReference>
<dbReference type="InterPro" id="IPR050093">
    <property type="entry name" value="ABC_SmlMolc_Importer"/>
</dbReference>
<evidence type="ECO:0000256" key="4">
    <source>
        <dbReference type="ARBA" id="ARBA00022840"/>
    </source>
</evidence>
<dbReference type="PROSITE" id="PS00211">
    <property type="entry name" value="ABC_TRANSPORTER_1"/>
    <property type="match status" value="1"/>
</dbReference>
<dbReference type="Pfam" id="PF00005">
    <property type="entry name" value="ABC_tran"/>
    <property type="match status" value="1"/>
</dbReference>
<organism evidence="6 7">
    <name type="scientific">Allorhizobium borbori</name>
    <dbReference type="NCBI Taxonomy" id="485907"/>
    <lineage>
        <taxon>Bacteria</taxon>
        <taxon>Pseudomonadati</taxon>
        <taxon>Pseudomonadota</taxon>
        <taxon>Alphaproteobacteria</taxon>
        <taxon>Hyphomicrobiales</taxon>
        <taxon>Rhizobiaceae</taxon>
        <taxon>Rhizobium/Agrobacterium group</taxon>
        <taxon>Allorhizobium</taxon>
    </lineage>
</organism>
<dbReference type="GO" id="GO:0022857">
    <property type="term" value="F:transmembrane transporter activity"/>
    <property type="evidence" value="ECO:0007669"/>
    <property type="project" value="InterPro"/>
</dbReference>
<keyword evidence="7" id="KW-1185">Reference proteome</keyword>
<dbReference type="FunFam" id="3.40.50.300:FF:000133">
    <property type="entry name" value="Spermidine/putrescine import ATP-binding protein PotA"/>
    <property type="match status" value="1"/>
</dbReference>
<evidence type="ECO:0000256" key="1">
    <source>
        <dbReference type="ARBA" id="ARBA00005417"/>
    </source>
</evidence>
<dbReference type="InterPro" id="IPR008995">
    <property type="entry name" value="Mo/tungstate-bd_C_term_dom"/>
</dbReference>
<dbReference type="InterPro" id="IPR003439">
    <property type="entry name" value="ABC_transporter-like_ATP-bd"/>
</dbReference>
<comment type="similarity">
    <text evidence="1">Belongs to the ABC transporter superfamily.</text>
</comment>
<dbReference type="SMART" id="SM00382">
    <property type="entry name" value="AAA"/>
    <property type="match status" value="1"/>
</dbReference>
<comment type="caution">
    <text evidence="6">The sequence shown here is derived from an EMBL/GenBank/DDBJ whole genome shotgun (WGS) entry which is preliminary data.</text>
</comment>
<dbReference type="SUPFAM" id="SSF52540">
    <property type="entry name" value="P-loop containing nucleoside triphosphate hydrolases"/>
    <property type="match status" value="1"/>
</dbReference>
<dbReference type="InterPro" id="IPR013611">
    <property type="entry name" value="Transp-assoc_OB_typ2"/>
</dbReference>
<dbReference type="EMBL" id="JACIDU010000006">
    <property type="protein sequence ID" value="MBB4103222.1"/>
    <property type="molecule type" value="Genomic_DNA"/>
</dbReference>
<dbReference type="Proteomes" id="UP000584824">
    <property type="component" value="Unassembled WGS sequence"/>
</dbReference>
<evidence type="ECO:0000313" key="7">
    <source>
        <dbReference type="Proteomes" id="UP000584824"/>
    </source>
</evidence>
<evidence type="ECO:0000256" key="2">
    <source>
        <dbReference type="ARBA" id="ARBA00022448"/>
    </source>
</evidence>
<dbReference type="Gene3D" id="3.40.50.300">
    <property type="entry name" value="P-loop containing nucleotide triphosphate hydrolases"/>
    <property type="match status" value="1"/>
</dbReference>
<dbReference type="GO" id="GO:0043190">
    <property type="term" value="C:ATP-binding cassette (ABC) transporter complex"/>
    <property type="evidence" value="ECO:0007669"/>
    <property type="project" value="InterPro"/>
</dbReference>
<dbReference type="GO" id="GO:0016887">
    <property type="term" value="F:ATP hydrolysis activity"/>
    <property type="evidence" value="ECO:0007669"/>
    <property type="project" value="InterPro"/>
</dbReference>
<keyword evidence="2" id="KW-0813">Transport</keyword>
<protein>
    <submittedName>
        <fullName evidence="6">ABC-type Fe3+/spermidine/putrescine transport system ATPase subunit</fullName>
    </submittedName>
</protein>